<evidence type="ECO:0000313" key="2">
    <source>
        <dbReference type="EMBL" id="HHF08883.1"/>
    </source>
</evidence>
<evidence type="ECO:0000256" key="1">
    <source>
        <dbReference type="SAM" id="Phobius"/>
    </source>
</evidence>
<protein>
    <submittedName>
        <fullName evidence="2">Uncharacterized protein</fullName>
    </submittedName>
</protein>
<dbReference type="Proteomes" id="UP000886129">
    <property type="component" value="Unassembled WGS sequence"/>
</dbReference>
<keyword evidence="1" id="KW-1133">Transmembrane helix</keyword>
<name>A0A7C5E043_9BACT</name>
<accession>A0A7C5E043</accession>
<proteinExistence type="predicted"/>
<keyword evidence="1" id="KW-0812">Transmembrane</keyword>
<reference evidence="2" key="1">
    <citation type="journal article" date="2020" name="mSystems">
        <title>Genome- and Community-Level Interaction Insights into Carbon Utilization and Element Cycling Functions of Hydrothermarchaeota in Hydrothermal Sediment.</title>
        <authorList>
            <person name="Zhou Z."/>
            <person name="Liu Y."/>
            <person name="Xu W."/>
            <person name="Pan J."/>
            <person name="Luo Z.H."/>
            <person name="Li M."/>
        </authorList>
    </citation>
    <scope>NUCLEOTIDE SEQUENCE [LARGE SCALE GENOMIC DNA]</scope>
    <source>
        <strain evidence="2">HyVt-80</strain>
    </source>
</reference>
<comment type="caution">
    <text evidence="2">The sequence shown here is derived from an EMBL/GenBank/DDBJ whole genome shotgun (WGS) entry which is preliminary data.</text>
</comment>
<keyword evidence="1" id="KW-0472">Membrane</keyword>
<feature type="transmembrane region" description="Helical" evidence="1">
    <location>
        <begin position="7"/>
        <end position="25"/>
    </location>
</feature>
<gene>
    <name evidence="2" type="ORF">ENL26_03870</name>
</gene>
<dbReference type="AlphaFoldDB" id="A0A7C5E043"/>
<sequence length="205" mass="24006">MLKKLKIVAITSFVIVLAVCFLLWFREFRKTPVEVLSEYQQYVKDFTESRYAFKFTSLINTYELNLSGYEKMSNFLLNDVKKLLYNPKKVSSVFIPFYANELDKVNHELITLYNEAERKVCDRIYLEGNDVLEVENLKEAGIKLSEVEKAIQDGYYPVLVKSMGNGYEIVSELKTPRIYFLKKTLFGWKIDWLKSIGDLIEGMEL</sequence>
<organism evidence="2">
    <name type="scientific">Kosmotoga arenicorallina</name>
    <dbReference type="NCBI Taxonomy" id="688066"/>
    <lineage>
        <taxon>Bacteria</taxon>
        <taxon>Thermotogati</taxon>
        <taxon>Thermotogota</taxon>
        <taxon>Thermotogae</taxon>
        <taxon>Kosmotogales</taxon>
        <taxon>Kosmotogaceae</taxon>
        <taxon>Kosmotoga</taxon>
    </lineage>
</organism>
<dbReference type="EMBL" id="DRTH01000231">
    <property type="protein sequence ID" value="HHF08883.1"/>
    <property type="molecule type" value="Genomic_DNA"/>
</dbReference>